<evidence type="ECO:0000256" key="7">
    <source>
        <dbReference type="ARBA" id="ARBA00023136"/>
    </source>
</evidence>
<evidence type="ECO:0000256" key="5">
    <source>
        <dbReference type="ARBA" id="ARBA00022692"/>
    </source>
</evidence>
<evidence type="ECO:0000313" key="11">
    <source>
        <dbReference type="Proteomes" id="UP000190285"/>
    </source>
</evidence>
<accession>A0A1T5LYA9</accession>
<comment type="similarity">
    <text evidence="2">Belongs to the SLC13A/DASS transporter (TC 2.A.47) family. NADC subfamily.</text>
</comment>
<evidence type="ECO:0000256" key="6">
    <source>
        <dbReference type="ARBA" id="ARBA00022989"/>
    </source>
</evidence>
<keyword evidence="11" id="KW-1185">Reference proteome</keyword>
<proteinExistence type="inferred from homology"/>
<feature type="transmembrane region" description="Helical" evidence="9">
    <location>
        <begin position="325"/>
        <end position="345"/>
    </location>
</feature>
<dbReference type="GO" id="GO:0005886">
    <property type="term" value="C:plasma membrane"/>
    <property type="evidence" value="ECO:0007669"/>
    <property type="project" value="TreeGrafter"/>
</dbReference>
<dbReference type="RefSeq" id="WP_244282141.1">
    <property type="nucleotide sequence ID" value="NZ_FUZT01000009.1"/>
</dbReference>
<sequence>MGNTSSMSIDNKIDYKKIVLGILSIFLYIFLTKLPTPEGLTLEGQKALVLMLVAVIWWVFEIVPIGISAVLFTMLLDTLKIVPLSEALSNFTIATIFFILSTLIIAKAFIDSGLGKRISLFVSCLFGTKANMVLLSFMLPTAVISTVLVDIPTAIIFSSIAYSILQKNNCIPGKSNFGKAMMMGIPIASALGGFGTPAGSGINVLSISLLKSTANMDISFIQWTIIGFPMAMILTLFSWFILTKMFPPEFEYVKGFEDVKEERKKLGPLSTAEKKFLVIFTTTIILWFTQGWTGISIPLASVLAAFTLFLPGINLVTWEKANSSVSWNVLLLLGAANTLGMAIYSQKGAEWIATTFLSNLGSTNIITILLAVSSFGIFSHLLLPVATAVVAVAIPVLSILASNLGINPAILALPIAFTASCVFLIPLDPIPLTTYDYKYWKLWDMPKPGIIISLLWIICNVIFMYFASLIGII</sequence>
<evidence type="ECO:0000313" key="10">
    <source>
        <dbReference type="EMBL" id="SKC80986.1"/>
    </source>
</evidence>
<comment type="subcellular location">
    <subcellularLocation>
        <location evidence="1">Membrane</location>
        <topology evidence="1">Multi-pass membrane protein</topology>
    </subcellularLocation>
</comment>
<dbReference type="Pfam" id="PF00939">
    <property type="entry name" value="Na_sulph_symp"/>
    <property type="match status" value="1"/>
</dbReference>
<evidence type="ECO:0000256" key="4">
    <source>
        <dbReference type="ARBA" id="ARBA00020150"/>
    </source>
</evidence>
<feature type="transmembrane region" description="Helical" evidence="9">
    <location>
        <begin position="118"/>
        <end position="137"/>
    </location>
</feature>
<gene>
    <name evidence="10" type="ORF">SAMN02194393_03518</name>
</gene>
<feature type="transmembrane region" description="Helical" evidence="9">
    <location>
        <begin position="48"/>
        <end position="75"/>
    </location>
</feature>
<evidence type="ECO:0000256" key="1">
    <source>
        <dbReference type="ARBA" id="ARBA00004141"/>
    </source>
</evidence>
<feature type="transmembrane region" description="Helical" evidence="9">
    <location>
        <begin position="87"/>
        <end position="106"/>
    </location>
</feature>
<feature type="transmembrane region" description="Helical" evidence="9">
    <location>
        <begin position="18"/>
        <end position="36"/>
    </location>
</feature>
<dbReference type="InterPro" id="IPR001898">
    <property type="entry name" value="SLC13A/DASS"/>
</dbReference>
<dbReference type="STRING" id="36842.SAMN02194393_03518"/>
<dbReference type="GO" id="GO:0008514">
    <property type="term" value="F:organic anion transmembrane transporter activity"/>
    <property type="evidence" value="ECO:0007669"/>
    <property type="project" value="UniProtKB-ARBA"/>
</dbReference>
<feature type="transmembrane region" description="Helical" evidence="9">
    <location>
        <begin position="409"/>
        <end position="430"/>
    </location>
</feature>
<dbReference type="Proteomes" id="UP000190285">
    <property type="component" value="Unassembled WGS sequence"/>
</dbReference>
<feature type="transmembrane region" description="Helical" evidence="9">
    <location>
        <begin position="143"/>
        <end position="165"/>
    </location>
</feature>
<dbReference type="InterPro" id="IPR030676">
    <property type="entry name" value="CitT-rel"/>
</dbReference>
<feature type="transmembrane region" description="Helical" evidence="9">
    <location>
        <begin position="450"/>
        <end position="472"/>
    </location>
</feature>
<evidence type="ECO:0000256" key="2">
    <source>
        <dbReference type="ARBA" id="ARBA00006772"/>
    </source>
</evidence>
<dbReference type="PIRSF" id="PIRSF002457">
    <property type="entry name" value="DASS"/>
    <property type="match status" value="1"/>
</dbReference>
<evidence type="ECO:0000256" key="9">
    <source>
        <dbReference type="SAM" id="Phobius"/>
    </source>
</evidence>
<feature type="transmembrane region" description="Helical" evidence="9">
    <location>
        <begin position="365"/>
        <end position="397"/>
    </location>
</feature>
<feature type="transmembrane region" description="Helical" evidence="9">
    <location>
        <begin position="177"/>
        <end position="200"/>
    </location>
</feature>
<protein>
    <recommendedName>
        <fullName evidence="4">Sodium-dependent dicarboxylate transporter SdcS</fullName>
    </recommendedName>
    <alternativeName>
        <fullName evidence="8">Na(+)/dicarboxylate symporter</fullName>
    </alternativeName>
</protein>
<dbReference type="AlphaFoldDB" id="A0A1T5LYA9"/>
<dbReference type="PANTHER" id="PTHR10283">
    <property type="entry name" value="SOLUTE CARRIER FAMILY 13 MEMBER"/>
    <property type="match status" value="1"/>
</dbReference>
<organism evidence="10 11">
    <name type="scientific">Maledivibacter halophilus</name>
    <dbReference type="NCBI Taxonomy" id="36842"/>
    <lineage>
        <taxon>Bacteria</taxon>
        <taxon>Bacillati</taxon>
        <taxon>Bacillota</taxon>
        <taxon>Clostridia</taxon>
        <taxon>Peptostreptococcales</taxon>
        <taxon>Caminicellaceae</taxon>
        <taxon>Maledivibacter</taxon>
    </lineage>
</organism>
<keyword evidence="7 9" id="KW-0472">Membrane</keyword>
<dbReference type="EMBL" id="FUZT01000009">
    <property type="protein sequence ID" value="SKC80986.1"/>
    <property type="molecule type" value="Genomic_DNA"/>
</dbReference>
<dbReference type="PANTHER" id="PTHR10283:SF82">
    <property type="entry name" value="SOLUTE CARRIER FAMILY 13 MEMBER 2"/>
    <property type="match status" value="1"/>
</dbReference>
<comment type="similarity">
    <text evidence="3">Belongs to the SLC13A/DASS transporter (TC 2.A.47) family. DIT1 subfamily.</text>
</comment>
<keyword evidence="6 9" id="KW-1133">Transmembrane helix</keyword>
<evidence type="ECO:0000256" key="3">
    <source>
        <dbReference type="ARBA" id="ARBA00007349"/>
    </source>
</evidence>
<dbReference type="GO" id="GO:1905039">
    <property type="term" value="P:carboxylic acid transmembrane transport"/>
    <property type="evidence" value="ECO:0007669"/>
    <property type="project" value="UniProtKB-ARBA"/>
</dbReference>
<reference evidence="11" key="1">
    <citation type="submission" date="2017-02" db="EMBL/GenBank/DDBJ databases">
        <authorList>
            <person name="Varghese N."/>
            <person name="Submissions S."/>
        </authorList>
    </citation>
    <scope>NUCLEOTIDE SEQUENCE [LARGE SCALE GENOMIC DNA]</scope>
    <source>
        <strain evidence="11">M1</strain>
    </source>
</reference>
<keyword evidence="5 9" id="KW-0812">Transmembrane</keyword>
<evidence type="ECO:0000256" key="8">
    <source>
        <dbReference type="ARBA" id="ARBA00031174"/>
    </source>
</evidence>
<name>A0A1T5LYA9_9FIRM</name>
<feature type="transmembrane region" description="Helical" evidence="9">
    <location>
        <begin position="220"/>
        <end position="242"/>
    </location>
</feature>